<evidence type="ECO:0000313" key="2">
    <source>
        <dbReference type="Proteomes" id="UP000078368"/>
    </source>
</evidence>
<dbReference type="STRING" id="1823756.A4H34_01265"/>
<protein>
    <submittedName>
        <fullName evidence="1">Uncharacterized protein</fullName>
    </submittedName>
</protein>
<comment type="caution">
    <text evidence="1">The sequence shown here is derived from an EMBL/GenBank/DDBJ whole genome shotgun (WGS) entry which is preliminary data.</text>
</comment>
<dbReference type="Proteomes" id="UP000078368">
    <property type="component" value="Unassembled WGS sequence"/>
</dbReference>
<proteinExistence type="predicted"/>
<keyword evidence="2" id="KW-1185">Reference proteome</keyword>
<sequence length="127" mass="14025">MSRQFTVTAERGRTGWWVTECAEVGAVSQVRRLDQASDDIREAVAYLAGLPEDDVAIDVVPVLPQAYREHAARAKEEREKEARARERAAAESRMAARALREAGLALRDVGTVMGISHQRASQLLARP</sequence>
<gene>
    <name evidence="1" type="ORF">A4H34_01265</name>
</gene>
<reference evidence="1 2" key="1">
    <citation type="submission" date="2016-04" db="EMBL/GenBank/DDBJ databases">
        <title>Peptidophaga gingivicola gen. nov., sp. nov., isolated from human subgingival plaque.</title>
        <authorList>
            <person name="Beall C.J."/>
            <person name="Mokrzan E.M."/>
            <person name="Griffen A.L."/>
            <person name="Leys E.J."/>
        </authorList>
    </citation>
    <scope>NUCLEOTIDE SEQUENCE [LARGE SCALE GENOMIC DNA]</scope>
    <source>
        <strain evidence="1 2">BA112</strain>
    </source>
</reference>
<dbReference type="RefSeq" id="WP_064231632.1">
    <property type="nucleotide sequence ID" value="NZ_LVZK01000001.1"/>
</dbReference>
<evidence type="ECO:0000313" key="1">
    <source>
        <dbReference type="EMBL" id="OAP87033.1"/>
    </source>
</evidence>
<dbReference type="OrthoDB" id="5772641at2"/>
<name>A0A179B708_9ACTO</name>
<dbReference type="AlphaFoldDB" id="A0A179B708"/>
<accession>A0A179B708</accession>
<dbReference type="EMBL" id="LVZK01000001">
    <property type="protein sequence ID" value="OAP87033.1"/>
    <property type="molecule type" value="Genomic_DNA"/>
</dbReference>
<organism evidence="1 2">
    <name type="scientific">Peptidiphaga gingivicola</name>
    <dbReference type="NCBI Taxonomy" id="2741497"/>
    <lineage>
        <taxon>Bacteria</taxon>
        <taxon>Bacillati</taxon>
        <taxon>Actinomycetota</taxon>
        <taxon>Actinomycetes</taxon>
        <taxon>Actinomycetales</taxon>
        <taxon>Actinomycetaceae</taxon>
        <taxon>Peptidiphaga</taxon>
    </lineage>
</organism>